<gene>
    <name evidence="2" type="ORF">CPARA_1gp153</name>
</gene>
<accession>F2HHL5</accession>
<keyword evidence="1" id="KW-0472">Membrane</keyword>
<evidence type="ECO:0000256" key="1">
    <source>
        <dbReference type="SAM" id="Phobius"/>
    </source>
</evidence>
<evidence type="ECO:0000313" key="3">
    <source>
        <dbReference type="Proteomes" id="UP000243423"/>
    </source>
</evidence>
<feature type="transmembrane region" description="Helical" evidence="1">
    <location>
        <begin position="169"/>
        <end position="198"/>
    </location>
</feature>
<reference evidence="2 3" key="1">
    <citation type="journal article" date="2011" name="Genome Biol. Evol.">
        <title>Complete nucleomorph genome sequence of the nonphotosynthetic alga Cryptomonas paramecium reveals a core nucleomorph gene set.</title>
        <authorList>
            <person name="Tanifuji G."/>
            <person name="Onodera N.T."/>
            <person name="Wheeler T.J."/>
            <person name="Dlutek M."/>
            <person name="Donaher N."/>
            <person name="Archibald J.M."/>
        </authorList>
    </citation>
    <scope>NUCLEOTIDE SEQUENCE [LARGE SCALE GENOMIC DNA]</scope>
    <source>
        <strain evidence="2 3">CCAP977/2A</strain>
    </source>
</reference>
<sequence>MTFLYKNGKSLIGFSFQKIFILFYFIFLLCNLTNFSKRNNSLNYMKLLLRKTEFGDFFITLLILQSEISVYLNFDTATLILSILLKQILIDIRFIRYKFLFFEKFIHSNKKKKLYFLENKMHTYLHKKKYTSKKILKNIESGNTTISKITRFLYSIIINLIGKKKLSSVCLFFICFFFKKNIFSLCLNCICIIIDFYFDFFYGNEIICLVYLVRTELNYIKIKNSFHIKKNFSYLLSPIEHIIFAEKIYISLIGFFCLKPKTFLKKKKLENFVLVYFKLKNKNKKMWRILHSISKNYFLCFSFKKFLKKYPTLVFRITFTFKVIYLTNKTNILVKQIFLIKIWTNSFCKNILRELICRSKYEFNVFHSLLSIYQYFLLNCFQVNFFRQFNKKYKKNFICNTRIDAYMMLDFEKNKKFFKYFLLYLLKISFINLKNLKKKFHRHSLYIFFLFFLKSSFFLKEK</sequence>
<proteinExistence type="predicted"/>
<geneLocation type="nucleomorph" evidence="2"/>
<dbReference type="EMBL" id="CP002172">
    <property type="protein sequence ID" value="AEA38811.1"/>
    <property type="molecule type" value="Genomic_DNA"/>
</dbReference>
<dbReference type="Proteomes" id="UP000243423">
    <property type="component" value="Nucleomorph 1"/>
</dbReference>
<dbReference type="AlphaFoldDB" id="F2HHL5"/>
<name>F2HHL5_9CRYP</name>
<keyword evidence="1" id="KW-1133">Transmembrane helix</keyword>
<keyword evidence="2" id="KW-0542">Nucleomorph</keyword>
<feature type="transmembrane region" description="Helical" evidence="1">
    <location>
        <begin position="239"/>
        <end position="258"/>
    </location>
</feature>
<protein>
    <submittedName>
        <fullName evidence="2">Uncharacterized protein</fullName>
    </submittedName>
</protein>
<dbReference type="GeneID" id="10446940"/>
<organism evidence="2 3">
    <name type="scientific">Cryptomonas paramaecium</name>
    <dbReference type="NCBI Taxonomy" id="2898"/>
    <lineage>
        <taxon>Eukaryota</taxon>
        <taxon>Cryptophyceae</taxon>
        <taxon>Cryptomonadales</taxon>
        <taxon>Cryptomonadaceae</taxon>
        <taxon>Cryptomonas</taxon>
    </lineage>
</organism>
<keyword evidence="1" id="KW-0812">Transmembrane</keyword>
<feature type="transmembrane region" description="Helical" evidence="1">
    <location>
        <begin position="417"/>
        <end position="434"/>
    </location>
</feature>
<dbReference type="RefSeq" id="XP_003239709.1">
    <property type="nucleotide sequence ID" value="XM_003239661.1"/>
</dbReference>
<evidence type="ECO:0000313" key="2">
    <source>
        <dbReference type="EMBL" id="AEA38811.1"/>
    </source>
</evidence>
<feature type="transmembrane region" description="Helical" evidence="1">
    <location>
        <begin position="12"/>
        <end position="33"/>
    </location>
</feature>